<evidence type="ECO:0000256" key="5">
    <source>
        <dbReference type="ARBA" id="ARBA00023136"/>
    </source>
</evidence>
<keyword evidence="2 11" id="KW-0812">Transmembrane</keyword>
<dbReference type="PANTHER" id="PTHR45695:SF15">
    <property type="entry name" value="OPSIN RH2"/>
    <property type="match status" value="1"/>
</dbReference>
<accession>A0A2C9M9N9</accession>
<name>A0A2C9M9N9_BIOGL</name>
<dbReference type="VEuPathDB" id="VectorBase:BGLAX_027926"/>
<dbReference type="GO" id="GO:0008188">
    <property type="term" value="F:neuropeptide receptor activity"/>
    <property type="evidence" value="ECO:0007669"/>
    <property type="project" value="InterPro"/>
</dbReference>
<sequence length="407" mass="46335">MNVTHTLLYAADDNATQLYPALKWPLYIVFTLNVTYGLIFLCALVGNIMVLVVVATTPCMHTVTNFFIANLAVVDILAAIFCIPATLIDNIFTEWQLGALLCKVTPYIQGVCVNATAYVLVAIAVDRFLAICLNKDMHIMKRSAIIIICLIWILSFILLAPWAVYYEQYATNSTNFTHSTNQSILLCSPLWSDYGLQTTFFIVVLLVGTYLIPLTVIFICYALIARRVWYRRAPGVVGGTDVIQRCKVNVLKMLATVVLMFALSWLPLYVIYILMYFFYPIISLEAIRWVTPVAQWLGLSNFGINAFIYSFFSQKFRRGFFRLWLCMTWRRTPQRGSLSTRRVTRTVSVDSSSLARYSFLTKIKSQVSNGQLKKNNSRTQMTHLKSRKKRDLSCTSSLSSEKDQTFV</sequence>
<dbReference type="VEuPathDB" id="VectorBase:BGLB040160"/>
<feature type="region of interest" description="Disordered" evidence="12">
    <location>
        <begin position="370"/>
        <end position="407"/>
    </location>
</feature>
<feature type="domain" description="G-protein coupled receptors family 1 profile" evidence="14">
    <location>
        <begin position="46"/>
        <end position="309"/>
    </location>
</feature>
<feature type="transmembrane region" description="Helical" evidence="13">
    <location>
        <begin position="107"/>
        <end position="133"/>
    </location>
</feature>
<keyword evidence="3 13" id="KW-1133">Transmembrane helix</keyword>
<evidence type="ECO:0000256" key="9">
    <source>
        <dbReference type="ARBA" id="ARBA00023224"/>
    </source>
</evidence>
<feature type="transmembrane region" description="Helical" evidence="13">
    <location>
        <begin position="66"/>
        <end position="87"/>
    </location>
</feature>
<keyword evidence="17" id="KW-1185">Reference proteome</keyword>
<dbReference type="SMART" id="SM01381">
    <property type="entry name" value="7TM_GPCR_Srsx"/>
    <property type="match status" value="1"/>
</dbReference>
<evidence type="ECO:0000256" key="3">
    <source>
        <dbReference type="ARBA" id="ARBA00022989"/>
    </source>
</evidence>
<comment type="function">
    <text evidence="10">Receptor for NPAF (A-18-F-amide) and NPFF (F-8-F-amide) neuropeptides, also known as morphine-modulating peptides. Can also be activated by a variety of naturally occurring or synthetic FMRF-amide like ligands. This receptor mediates its action by association with G proteins that activate a phosphatidylinositol-calcium second messenger system.</text>
</comment>
<dbReference type="InterPro" id="IPR017452">
    <property type="entry name" value="GPCR_Rhodpsn_7TM"/>
</dbReference>
<organism evidence="15 16">
    <name type="scientific">Biomphalaria glabrata</name>
    <name type="common">Bloodfluke planorb</name>
    <name type="synonym">Freshwater snail</name>
    <dbReference type="NCBI Taxonomy" id="6526"/>
    <lineage>
        <taxon>Eukaryota</taxon>
        <taxon>Metazoa</taxon>
        <taxon>Spiralia</taxon>
        <taxon>Lophotrochozoa</taxon>
        <taxon>Mollusca</taxon>
        <taxon>Gastropoda</taxon>
        <taxon>Heterobranchia</taxon>
        <taxon>Euthyneura</taxon>
        <taxon>Panpulmonata</taxon>
        <taxon>Hygrophila</taxon>
        <taxon>Lymnaeoidea</taxon>
        <taxon>Planorbidae</taxon>
        <taxon>Biomphalaria</taxon>
    </lineage>
</organism>
<evidence type="ECO:0000256" key="1">
    <source>
        <dbReference type="ARBA" id="ARBA00004141"/>
    </source>
</evidence>
<dbReference type="InterPro" id="IPR000276">
    <property type="entry name" value="GPCR_Rhodpsn"/>
</dbReference>
<evidence type="ECO:0000313" key="18">
    <source>
        <dbReference type="RefSeq" id="XP_013087763.1"/>
    </source>
</evidence>
<evidence type="ECO:0000313" key="16">
    <source>
        <dbReference type="Proteomes" id="UP000076420"/>
    </source>
</evidence>
<evidence type="ECO:0000313" key="15">
    <source>
        <dbReference type="EnsemblMetazoa" id="BGLB040160-PA"/>
    </source>
</evidence>
<keyword evidence="5 13" id="KW-0472">Membrane</keyword>
<evidence type="ECO:0000256" key="8">
    <source>
        <dbReference type="ARBA" id="ARBA00023180"/>
    </source>
</evidence>
<dbReference type="InterPro" id="IPR005395">
    <property type="entry name" value="NPFF_rcpt"/>
</dbReference>
<dbReference type="OrthoDB" id="5975505at2759"/>
<dbReference type="SUPFAM" id="SSF81321">
    <property type="entry name" value="Family A G protein-coupled receptor-like"/>
    <property type="match status" value="1"/>
</dbReference>
<dbReference type="PRINTS" id="PR00237">
    <property type="entry name" value="GPCRRHODOPSN"/>
</dbReference>
<feature type="transmembrane region" description="Helical" evidence="13">
    <location>
        <begin position="26"/>
        <end position="54"/>
    </location>
</feature>
<keyword evidence="6" id="KW-1015">Disulfide bond</keyword>
<keyword evidence="9 11" id="KW-0807">Transducer</keyword>
<dbReference type="Proteomes" id="UP000076420">
    <property type="component" value="Unassembled WGS sequence"/>
</dbReference>
<dbReference type="KEGG" id="bgt:106072041"/>
<keyword evidence="8" id="KW-0325">Glycoprotein</keyword>
<reference evidence="18" key="2">
    <citation type="submission" date="2025-04" db="UniProtKB">
        <authorList>
            <consortium name="RefSeq"/>
        </authorList>
    </citation>
    <scope>IDENTIFICATION</scope>
</reference>
<dbReference type="RefSeq" id="XP_013087763.1">
    <property type="nucleotide sequence ID" value="XM_013232309.2"/>
</dbReference>
<feature type="transmembrane region" description="Helical" evidence="13">
    <location>
        <begin position="293"/>
        <end position="312"/>
    </location>
</feature>
<proteinExistence type="inferred from homology"/>
<dbReference type="GeneID" id="106072041"/>
<evidence type="ECO:0000256" key="6">
    <source>
        <dbReference type="ARBA" id="ARBA00023157"/>
    </source>
</evidence>
<dbReference type="AlphaFoldDB" id="A0A2C9M9N9"/>
<dbReference type="CDD" id="cd14993">
    <property type="entry name" value="7tmA_CCKR-like"/>
    <property type="match status" value="1"/>
</dbReference>
<evidence type="ECO:0000256" key="10">
    <source>
        <dbReference type="ARBA" id="ARBA00025478"/>
    </source>
</evidence>
<dbReference type="PANTHER" id="PTHR45695">
    <property type="entry name" value="LEUCOKININ RECEPTOR-RELATED"/>
    <property type="match status" value="1"/>
</dbReference>
<evidence type="ECO:0000256" key="2">
    <source>
        <dbReference type="ARBA" id="ARBA00022692"/>
    </source>
</evidence>
<reference evidence="15" key="1">
    <citation type="submission" date="2020-05" db="UniProtKB">
        <authorList>
            <consortium name="EnsemblMetazoa"/>
        </authorList>
    </citation>
    <scope>IDENTIFICATION</scope>
    <source>
        <strain evidence="15">BB02</strain>
    </source>
</reference>
<dbReference type="Pfam" id="PF00001">
    <property type="entry name" value="7tm_1"/>
    <property type="match status" value="1"/>
</dbReference>
<keyword evidence="7 11" id="KW-0675">Receptor</keyword>
<protein>
    <submittedName>
        <fullName evidence="18">Neuropeptide SIFamide receptor-like</fullName>
    </submittedName>
</protein>
<feature type="transmembrane region" description="Helical" evidence="13">
    <location>
        <begin position="254"/>
        <end position="281"/>
    </location>
</feature>
<evidence type="ECO:0000256" key="4">
    <source>
        <dbReference type="ARBA" id="ARBA00023040"/>
    </source>
</evidence>
<dbReference type="Proteomes" id="UP001165740">
    <property type="component" value="Chromosome 1"/>
</dbReference>
<evidence type="ECO:0000256" key="7">
    <source>
        <dbReference type="ARBA" id="ARBA00023170"/>
    </source>
</evidence>
<dbReference type="GO" id="GO:0005886">
    <property type="term" value="C:plasma membrane"/>
    <property type="evidence" value="ECO:0007669"/>
    <property type="project" value="TreeGrafter"/>
</dbReference>
<evidence type="ECO:0000256" key="12">
    <source>
        <dbReference type="SAM" id="MobiDB-lite"/>
    </source>
</evidence>
<comment type="similarity">
    <text evidence="11">Belongs to the G-protein coupled receptor 1 family.</text>
</comment>
<evidence type="ECO:0000256" key="13">
    <source>
        <dbReference type="SAM" id="Phobius"/>
    </source>
</evidence>
<dbReference type="PROSITE" id="PS50262">
    <property type="entry name" value="G_PROTEIN_RECEP_F1_2"/>
    <property type="match status" value="1"/>
</dbReference>
<keyword evidence="4 11" id="KW-0297">G-protein coupled receptor</keyword>
<evidence type="ECO:0000259" key="14">
    <source>
        <dbReference type="PROSITE" id="PS50262"/>
    </source>
</evidence>
<dbReference type="Gene3D" id="1.20.1070.10">
    <property type="entry name" value="Rhodopsin 7-helix transmembrane proteins"/>
    <property type="match status" value="1"/>
</dbReference>
<dbReference type="OMA" id="WFLCKTV"/>
<gene>
    <name evidence="15" type="primary">106072041</name>
    <name evidence="18" type="synonym">LOC106072041</name>
</gene>
<dbReference type="EnsemblMetazoa" id="BGLB040160-RA">
    <property type="protein sequence ID" value="BGLB040160-PA"/>
    <property type="gene ID" value="BGLB040160"/>
</dbReference>
<feature type="transmembrane region" description="Helical" evidence="13">
    <location>
        <begin position="145"/>
        <end position="165"/>
    </location>
</feature>
<dbReference type="PROSITE" id="PS00237">
    <property type="entry name" value="G_PROTEIN_RECEP_F1_1"/>
    <property type="match status" value="1"/>
</dbReference>
<comment type="subcellular location">
    <subcellularLocation>
        <location evidence="1">Membrane</location>
        <topology evidence="1">Multi-pass membrane protein</topology>
    </subcellularLocation>
</comment>
<feature type="transmembrane region" description="Helical" evidence="13">
    <location>
        <begin position="200"/>
        <end position="224"/>
    </location>
</feature>
<dbReference type="PRINTS" id="PR01570">
    <property type="entry name" value="NPFFRECEPTOR"/>
</dbReference>
<evidence type="ECO:0000313" key="17">
    <source>
        <dbReference type="Proteomes" id="UP001165740"/>
    </source>
</evidence>
<feature type="compositionally biased region" description="Polar residues" evidence="12">
    <location>
        <begin position="370"/>
        <end position="383"/>
    </location>
</feature>
<dbReference type="STRING" id="6526.A0A2C9M9N9"/>
<evidence type="ECO:0000256" key="11">
    <source>
        <dbReference type="RuleBase" id="RU000688"/>
    </source>
</evidence>